<evidence type="ECO:0000256" key="1">
    <source>
        <dbReference type="SAM" id="Phobius"/>
    </source>
</evidence>
<accession>A0AAE9XGV1</accession>
<dbReference type="EMBL" id="CP116507">
    <property type="protein sequence ID" value="WCG22106.1"/>
    <property type="molecule type" value="Genomic_DNA"/>
</dbReference>
<dbReference type="AlphaFoldDB" id="A0AAE9XGV1"/>
<dbReference type="Pfam" id="PF02627">
    <property type="entry name" value="CMD"/>
    <property type="match status" value="1"/>
</dbReference>
<gene>
    <name evidence="3" type="ORF">PML95_06790</name>
</gene>
<dbReference type="Gene3D" id="1.20.1290.10">
    <property type="entry name" value="AhpD-like"/>
    <property type="match status" value="1"/>
</dbReference>
<dbReference type="PANTHER" id="PTHR35446">
    <property type="entry name" value="SI:CH211-175M2.5"/>
    <property type="match status" value="1"/>
</dbReference>
<feature type="transmembrane region" description="Helical" evidence="1">
    <location>
        <begin position="169"/>
        <end position="188"/>
    </location>
</feature>
<protein>
    <submittedName>
        <fullName evidence="3">Carboxymuconolactone decarboxylase family protein</fullName>
    </submittedName>
</protein>
<evidence type="ECO:0000313" key="4">
    <source>
        <dbReference type="Proteomes" id="UP001179600"/>
    </source>
</evidence>
<dbReference type="GO" id="GO:0051920">
    <property type="term" value="F:peroxiredoxin activity"/>
    <property type="evidence" value="ECO:0007669"/>
    <property type="project" value="InterPro"/>
</dbReference>
<proteinExistence type="predicted"/>
<feature type="transmembrane region" description="Helical" evidence="1">
    <location>
        <begin position="126"/>
        <end position="148"/>
    </location>
</feature>
<keyword evidence="1" id="KW-0472">Membrane</keyword>
<sequence length="208" mass="23118">MLKQKSLATFSEAYRTLYYALRNMPTLQKARKSGLLSEHFNSRIMLAVTEVNGCNLCSYGHTTLALESGMNQTEISQLLGGEMDDTPEHEQAAILFAQHVADQRGAVSEKAWEHLITLYGEKQAEAILASVQVIMMGNTFGIPIGSLFSRISKRPIFKKDERTTLAYEWGMLVAALLFLPIALVHSLLASLTKQPKATFVCLDKEKHA</sequence>
<reference evidence="3" key="1">
    <citation type="submission" date="2023-01" db="EMBL/GenBank/DDBJ databases">
        <title>Oxazolidinone resistance genes in florfenicol resistant enterococci from beef cattle and veal calves at slaughter.</title>
        <authorList>
            <person name="Biggel M."/>
        </authorList>
    </citation>
    <scope>NUCLEOTIDE SEQUENCE</scope>
    <source>
        <strain evidence="3">K204-1</strain>
    </source>
</reference>
<name>A0AAE9XGV1_9ENTE</name>
<feature type="domain" description="Carboxymuconolactone decarboxylase-like" evidence="2">
    <location>
        <begin position="30"/>
        <end position="80"/>
    </location>
</feature>
<evidence type="ECO:0000259" key="2">
    <source>
        <dbReference type="Pfam" id="PF02627"/>
    </source>
</evidence>
<keyword evidence="1" id="KW-1133">Transmembrane helix</keyword>
<dbReference type="Proteomes" id="UP001179600">
    <property type="component" value="Chromosome"/>
</dbReference>
<dbReference type="PANTHER" id="PTHR35446:SF2">
    <property type="entry name" value="CARBOXYMUCONOLACTONE DECARBOXYLASE-LIKE DOMAIN-CONTAINING PROTEIN"/>
    <property type="match status" value="1"/>
</dbReference>
<evidence type="ECO:0000313" key="3">
    <source>
        <dbReference type="EMBL" id="WCG22106.1"/>
    </source>
</evidence>
<dbReference type="InterPro" id="IPR029032">
    <property type="entry name" value="AhpD-like"/>
</dbReference>
<organism evidence="3 4">
    <name type="scientific">Vagococcus lutrae</name>
    <dbReference type="NCBI Taxonomy" id="81947"/>
    <lineage>
        <taxon>Bacteria</taxon>
        <taxon>Bacillati</taxon>
        <taxon>Bacillota</taxon>
        <taxon>Bacilli</taxon>
        <taxon>Lactobacillales</taxon>
        <taxon>Enterococcaceae</taxon>
        <taxon>Vagococcus</taxon>
    </lineage>
</organism>
<dbReference type="SUPFAM" id="SSF69118">
    <property type="entry name" value="AhpD-like"/>
    <property type="match status" value="1"/>
</dbReference>
<keyword evidence="1" id="KW-0812">Transmembrane</keyword>
<dbReference type="InterPro" id="IPR003779">
    <property type="entry name" value="CMD-like"/>
</dbReference>
<dbReference type="RefSeq" id="WP_126761265.1">
    <property type="nucleotide sequence ID" value="NZ_BKBT01000029.1"/>
</dbReference>